<keyword evidence="2" id="KW-1185">Reference proteome</keyword>
<reference evidence="1" key="1">
    <citation type="submission" date="2023-11" db="EMBL/GenBank/DDBJ databases">
        <authorList>
            <person name="Poullet M."/>
        </authorList>
    </citation>
    <scope>NUCLEOTIDE SEQUENCE</scope>
    <source>
        <strain evidence="1">E1834</strain>
    </source>
</reference>
<gene>
    <name evidence="1" type="ORF">MENTE1834_LOCUS4571</name>
</gene>
<evidence type="ECO:0000313" key="2">
    <source>
        <dbReference type="Proteomes" id="UP001497535"/>
    </source>
</evidence>
<proteinExistence type="predicted"/>
<organism evidence="1 2">
    <name type="scientific">Meloidogyne enterolobii</name>
    <name type="common">Root-knot nematode worm</name>
    <name type="synonym">Meloidogyne mayaguensis</name>
    <dbReference type="NCBI Taxonomy" id="390850"/>
    <lineage>
        <taxon>Eukaryota</taxon>
        <taxon>Metazoa</taxon>
        <taxon>Ecdysozoa</taxon>
        <taxon>Nematoda</taxon>
        <taxon>Chromadorea</taxon>
        <taxon>Rhabditida</taxon>
        <taxon>Tylenchina</taxon>
        <taxon>Tylenchomorpha</taxon>
        <taxon>Tylenchoidea</taxon>
        <taxon>Meloidogynidae</taxon>
        <taxon>Meloidogyninae</taxon>
        <taxon>Meloidogyne</taxon>
    </lineage>
</organism>
<evidence type="ECO:0000313" key="1">
    <source>
        <dbReference type="EMBL" id="CAK5020895.1"/>
    </source>
</evidence>
<accession>A0ACB0XWG0</accession>
<comment type="caution">
    <text evidence="1">The sequence shown here is derived from an EMBL/GenBank/DDBJ whole genome shotgun (WGS) entry which is preliminary data.</text>
</comment>
<name>A0ACB0XWG0_MELEN</name>
<protein>
    <submittedName>
        <fullName evidence="1">Uncharacterized protein</fullName>
    </submittedName>
</protein>
<dbReference type="EMBL" id="CAVMJV010000003">
    <property type="protein sequence ID" value="CAK5020895.1"/>
    <property type="molecule type" value="Genomic_DNA"/>
</dbReference>
<sequence length="60" mass="6955">MGAKRLAVAYLPVLHECYLILQWVLVHVECPIFSVESELLVFQGQILVYLGVHFQHTFQQ</sequence>
<dbReference type="Proteomes" id="UP001497535">
    <property type="component" value="Unassembled WGS sequence"/>
</dbReference>